<dbReference type="EMBL" id="JAEPRE010000280">
    <property type="protein sequence ID" value="KAG2229370.1"/>
    <property type="molecule type" value="Genomic_DNA"/>
</dbReference>
<dbReference type="Gene3D" id="2.60.40.1180">
    <property type="entry name" value="Golgi alpha-mannosidase II"/>
    <property type="match status" value="1"/>
</dbReference>
<dbReference type="InterPro" id="IPR017853">
    <property type="entry name" value="GH"/>
</dbReference>
<evidence type="ECO:0000256" key="4">
    <source>
        <dbReference type="ARBA" id="ARBA00012755"/>
    </source>
</evidence>
<dbReference type="PRINTS" id="PR00380">
    <property type="entry name" value="KINESINHEAVY"/>
</dbReference>
<dbReference type="GO" id="GO:0004557">
    <property type="term" value="F:alpha-galactosidase activity"/>
    <property type="evidence" value="ECO:0007669"/>
    <property type="project" value="UniProtKB-EC"/>
</dbReference>
<dbReference type="EC" id="3.2.1.22" evidence="4"/>
<organism evidence="16 17">
    <name type="scientific">Thamnidium elegans</name>
    <dbReference type="NCBI Taxonomy" id="101142"/>
    <lineage>
        <taxon>Eukaryota</taxon>
        <taxon>Fungi</taxon>
        <taxon>Fungi incertae sedis</taxon>
        <taxon>Mucoromycota</taxon>
        <taxon>Mucoromycotina</taxon>
        <taxon>Mucoromycetes</taxon>
        <taxon>Mucorales</taxon>
        <taxon>Mucorineae</taxon>
        <taxon>Mucoraceae</taxon>
        <taxon>Thamnidium</taxon>
    </lineage>
</organism>
<comment type="subcellular location">
    <subcellularLocation>
        <location evidence="2">Cytoplasm</location>
    </subcellularLocation>
</comment>
<dbReference type="InterPro" id="IPR002241">
    <property type="entry name" value="Glyco_hydro_27"/>
</dbReference>
<feature type="compositionally biased region" description="Pro residues" evidence="14">
    <location>
        <begin position="1374"/>
        <end position="1387"/>
    </location>
</feature>
<feature type="coiled-coil region" evidence="13">
    <location>
        <begin position="542"/>
        <end position="616"/>
    </location>
</feature>
<feature type="region of interest" description="Disordered" evidence="14">
    <location>
        <begin position="1445"/>
        <end position="1531"/>
    </location>
</feature>
<evidence type="ECO:0000256" key="6">
    <source>
        <dbReference type="ARBA" id="ARBA00022729"/>
    </source>
</evidence>
<evidence type="ECO:0000259" key="15">
    <source>
        <dbReference type="PROSITE" id="PS50067"/>
    </source>
</evidence>
<dbReference type="GO" id="GO:0007018">
    <property type="term" value="P:microtubule-based movement"/>
    <property type="evidence" value="ECO:0007669"/>
    <property type="project" value="InterPro"/>
</dbReference>
<feature type="domain" description="Kinesin motor" evidence="15">
    <location>
        <begin position="16"/>
        <end position="436"/>
    </location>
</feature>
<dbReference type="Gene3D" id="3.90.1200.10">
    <property type="match status" value="1"/>
</dbReference>
<dbReference type="InterPro" id="IPR027417">
    <property type="entry name" value="P-loop_NTPase"/>
</dbReference>
<dbReference type="InterPro" id="IPR027640">
    <property type="entry name" value="Kinesin-like_fam"/>
</dbReference>
<dbReference type="Gene3D" id="3.20.20.70">
    <property type="entry name" value="Aldolase class I"/>
    <property type="match status" value="1"/>
</dbReference>
<dbReference type="InterPro" id="IPR013780">
    <property type="entry name" value="Glyco_hydro_b"/>
</dbReference>
<dbReference type="GO" id="GO:0005875">
    <property type="term" value="C:microtubule associated complex"/>
    <property type="evidence" value="ECO:0007669"/>
    <property type="project" value="TreeGrafter"/>
</dbReference>
<comment type="caution">
    <text evidence="12">Lacks conserved residue(s) required for the propagation of feature annotation.</text>
</comment>
<dbReference type="SUPFAM" id="SSF56112">
    <property type="entry name" value="Protein kinase-like (PK-like)"/>
    <property type="match status" value="1"/>
</dbReference>
<dbReference type="InterPro" id="IPR011009">
    <property type="entry name" value="Kinase-like_dom_sf"/>
</dbReference>
<evidence type="ECO:0000256" key="13">
    <source>
        <dbReference type="SAM" id="Coils"/>
    </source>
</evidence>
<comment type="catalytic activity">
    <reaction evidence="1">
        <text>Hydrolysis of terminal, non-reducing alpha-D-galactose residues in alpha-D-galactosides, including galactose oligosaccharides, galactomannans and galactolipids.</text>
        <dbReference type="EC" id="3.2.1.22"/>
    </reaction>
</comment>
<name>A0A8H7VQJ7_9FUNG</name>
<dbReference type="PANTHER" id="PTHR47969">
    <property type="entry name" value="CHROMOSOME-ASSOCIATED KINESIN KIF4A-RELATED"/>
    <property type="match status" value="1"/>
</dbReference>
<keyword evidence="11" id="KW-0326">Glycosidase</keyword>
<evidence type="ECO:0000256" key="5">
    <source>
        <dbReference type="ARBA" id="ARBA00022490"/>
    </source>
</evidence>
<dbReference type="InterPro" id="IPR019821">
    <property type="entry name" value="Kinesin_motor_CS"/>
</dbReference>
<dbReference type="Gene3D" id="3.40.850.10">
    <property type="entry name" value="Kinesin motor domain"/>
    <property type="match status" value="1"/>
</dbReference>
<dbReference type="CDD" id="cd14792">
    <property type="entry name" value="GH27"/>
    <property type="match status" value="1"/>
</dbReference>
<keyword evidence="6" id="KW-0732">Signal</keyword>
<feature type="compositionally biased region" description="Pro residues" evidence="14">
    <location>
        <begin position="1470"/>
        <end position="1498"/>
    </location>
</feature>
<proteinExistence type="inferred from homology"/>
<evidence type="ECO:0000256" key="1">
    <source>
        <dbReference type="ARBA" id="ARBA00001255"/>
    </source>
</evidence>
<dbReference type="CDD" id="cd05157">
    <property type="entry name" value="ETNK_euk"/>
    <property type="match status" value="1"/>
</dbReference>
<sequence>MTQTQPITVNSSNSTAVQVALRVRPLTSSDRAQPRFSHSTNSDVIKAYDKSVAIVPHQKSFQFDHVFDATSTQDQVFKSVASNFVDRFIDGYNVTILAYVSIIPRAMSALFHRLQDIQKESSPPIIPSSITRAPSLLATFPPTSGLRAPKKSASNVKLRPVSMMIPPRRGSNATIPITIPVNNDKTTRYSVHVSFIEIYNEELIDLLNPAPVHERTAVTIREDTKGHIIWTGLKEVPVANTEDVLRYLQLGTENRATGSTDMNAKSSRSHAIFSVTLKQEKWVGSTNNKPVPSKSTRHSTLNVKALIGQMEKQAGSVTPPAEDEQGEWMVVNSKFHFVDLAGSERLKRTAAEGDRRKEGININAGLLALGNVISALSDPSKKSTHVPYRDSKLTRLLQDSLGGNSTTLMIACVSPAEINLTETINTIKYAYRARNIRNKSERNETEEWMTSDNLDHLRTMISKLKAEVKSLKSVQRSTPSPLSSSTTKSMLFANGIVSPSCSLSDNDQAHPSSCPSMSATTTVTLPESTTSEMFEAQAPLHSNEVAVMVSDLRRQIEELQNEVTVTRERNQLVERELVQKTDIGGPAFQHLVEPVIEEYEKSISGLESQLALARAALSHSDQALTEQQKKIDVYEQLQTTEIKSLQELKDRLQVAMEREKNSEAYCLELECQLEKSVHNGQRDQQVLSELREKIIKFKDMDDHTEQYISDLESRLSKAENERVLLTQRAAQLAENKETRELHTLKSVPETDEEKELLQKELLQCQRKCQELEEELQRLKEQVEKQTQSNQSVDNQTVTQIAQLVAEKEAQVLVLNSQLQQIEKMKLEHAQLRDWHEQEVNGLQSSVDEFRVQCTRYQTQLEEQQTQYDVLQEKMDSLASSSESSQEELKKAQLDYRQLKECMSQQEESTQYSLQQSMEQLQKFELDLNGLQLVEEKQDAIIEGLELKLQEMDHLVSSLRTQLDDRNQMIEQLEADNTVKSELAADMKKQLDGVLKDVCGMGVERKNLEKVMLFMEGTLRLQEAKSDKSMETLKDIKHHYKVREEEIEEKRRTVSLLSAEKEQLSQSLEQISQRASQGDVMVKNLVSELSQTRVSLSEQSELVSQLKEGQRLSNIELEKVRVLEKRVQELDKEIEEHQLTSIKKQKELAEIEQVVQNQLLQNEALVKTIDELENTIKQEQSLVSAKDSTGMMTELENKLALLQQSKKREDDLWKAQMESTKEELFMARKENQTFKLKIVSLEESIGAIQNQMSGQKLGLDDYQDVPNTYEVITLDEQETSSARSSSSSHQGLIKKILQLQEDNTQLLKHNDNLEAQLVLQRGQLTLEAKNLELELMKLTAANDRLEKEMEQVIPRNNGSSFISRNRDSMQFTSPPQTPRMASPPPPHPTASSSTGSIIHYKLQRDISTSSIAKLSKSGSYRSVSTTLQDNHLSNVEDDKRLSSISMKSDVLGGRPSSSFRTSRTVMNSSSLPPPTAPPSNPLPPIPTPLPPLPNSPTPPSLQGSSVDDNEPGSPTIPAVKNGSSPSSLHRCDSTASTSFSEIMNATSSSNFTSEQYDRLIRSLQRKAQFAENDVRAHQEVITKLESQLTKSESSVRDIRKQLDLLSREKQAYNLEILNLRTQITQIQSQHQNTSDESVHERKALEDQLEEQKMLKEKAEKARRILENRMDEIMNKKSDEFKRSVQLLISTLFLDWVSPKALNQDLSVDRVSGALTNAVFFVTVGPKRMLLRVYGAGCDQILDRKKELDWLSRLSELNIGPKLLGIFGNGRFEEYLPSTTLTRSDIREASVSKQIASRLYQLHSIVELYPPSTTDKLEVWKNIDQWYHTLSTELIPKLLAINYNWKDQIENHLNLVKLRNDIELCKIILGKNNSPTVFAHNDTQYGNILKINDSNELVVIDFEYAGYNPRGFDIVNHFCEWMYDYHSSNPAMLHLDQYPTKEQQTSFLSSYSSSDDVDSLLKEVNDWKMACHLFWALWGLIQASQRFSTWSTQLLDDVPGYGGKHFQPWFSEEAIKELSDAMKEKLPNYEYINLDSGWCNECDEYGRWAVRKDVFPNGLKPISDYLKNNGHKLGIYILPGIRCDGADLKKFIKGTTHTLDELVPSKLEGCGFKGTTYMPDEHNELVQKYYDSIADAFHEWGVSFIKLDAVGPGGGSEYYPFTAPDNRACTAMMNKAFKRYDMWVEISWYIDPTYADEWAQICNGARVYVDIESYSTKTMTSSHRIMQRITPCEQWANTCVVGSDYGFYIDLDAVLVGMTVNGRCVDGLDNDDVRQTCITFWAMVSSVFCLGSDPRAIPDKYLAWYNHQEMQEIHQSGVMARPIGSGNVWQNRKQVWWKKLKDGRIYVCLINAHTYIFMLGLSHEVTVCFADIGLRNAHLKDIWTGESLGLYQDRYSIVLRPGQSQTLLVTPAY</sequence>
<comment type="caution">
    <text evidence="16">The sequence shown here is derived from an EMBL/GenBank/DDBJ whole genome shotgun (WGS) entry which is preliminary data.</text>
</comment>
<evidence type="ECO:0000256" key="9">
    <source>
        <dbReference type="ARBA" id="ARBA00022840"/>
    </source>
</evidence>
<feature type="coiled-coil region" evidence="13">
    <location>
        <begin position="1552"/>
        <end position="1674"/>
    </location>
</feature>
<dbReference type="GO" id="GO:0005975">
    <property type="term" value="P:carbohydrate metabolic process"/>
    <property type="evidence" value="ECO:0007669"/>
    <property type="project" value="InterPro"/>
</dbReference>
<keyword evidence="8" id="KW-0378">Hydrolase</keyword>
<evidence type="ECO:0000256" key="2">
    <source>
        <dbReference type="ARBA" id="ARBA00004496"/>
    </source>
</evidence>
<dbReference type="GO" id="GO:0005524">
    <property type="term" value="F:ATP binding"/>
    <property type="evidence" value="ECO:0007669"/>
    <property type="project" value="UniProtKB-KW"/>
</dbReference>
<feature type="coiled-coil region" evidence="13">
    <location>
        <begin position="1295"/>
        <end position="1347"/>
    </location>
</feature>
<dbReference type="InterPro" id="IPR013785">
    <property type="entry name" value="Aldolase_TIM"/>
</dbReference>
<dbReference type="GO" id="GO:0008017">
    <property type="term" value="F:microtubule binding"/>
    <property type="evidence" value="ECO:0007669"/>
    <property type="project" value="InterPro"/>
</dbReference>
<evidence type="ECO:0000313" key="16">
    <source>
        <dbReference type="EMBL" id="KAG2229370.1"/>
    </source>
</evidence>
<evidence type="ECO:0000256" key="12">
    <source>
        <dbReference type="PROSITE-ProRule" id="PRU00283"/>
    </source>
</evidence>
<dbReference type="PROSITE" id="PS00411">
    <property type="entry name" value="KINESIN_MOTOR_1"/>
    <property type="match status" value="1"/>
</dbReference>
<evidence type="ECO:0000256" key="11">
    <source>
        <dbReference type="ARBA" id="ARBA00023295"/>
    </source>
</evidence>
<dbReference type="GO" id="GO:0051231">
    <property type="term" value="P:spindle elongation"/>
    <property type="evidence" value="ECO:0007669"/>
    <property type="project" value="TreeGrafter"/>
</dbReference>
<evidence type="ECO:0000313" key="17">
    <source>
        <dbReference type="Proteomes" id="UP000613177"/>
    </source>
</evidence>
<evidence type="ECO:0000256" key="10">
    <source>
        <dbReference type="ARBA" id="ARBA00023054"/>
    </source>
</evidence>
<dbReference type="InterPro" id="IPR041233">
    <property type="entry name" value="Melibiase_C"/>
</dbReference>
<feature type="coiled-coil region" evidence="13">
    <location>
        <begin position="1046"/>
        <end position="1073"/>
    </location>
</feature>
<comment type="similarity">
    <text evidence="3">Belongs to the glycosyl hydrolase 27 family.</text>
</comment>
<gene>
    <name evidence="16" type="ORF">INT48_000907</name>
</gene>
<feature type="region of interest" description="Disordered" evidence="14">
    <location>
        <begin position="1352"/>
        <end position="1393"/>
    </location>
</feature>
<feature type="compositionally biased region" description="Polar residues" evidence="14">
    <location>
        <begin position="1454"/>
        <end position="1465"/>
    </location>
</feature>
<keyword evidence="9" id="KW-0067">ATP-binding</keyword>
<dbReference type="GO" id="GO:0005737">
    <property type="term" value="C:cytoplasm"/>
    <property type="evidence" value="ECO:0007669"/>
    <property type="project" value="UniProtKB-SubCell"/>
</dbReference>
<dbReference type="GO" id="GO:0003777">
    <property type="term" value="F:microtubule motor activity"/>
    <property type="evidence" value="ECO:0007669"/>
    <property type="project" value="InterPro"/>
</dbReference>
<feature type="coiled-coil region" evidence="13">
    <location>
        <begin position="1112"/>
        <end position="1211"/>
    </location>
</feature>
<evidence type="ECO:0000256" key="7">
    <source>
        <dbReference type="ARBA" id="ARBA00022741"/>
    </source>
</evidence>
<dbReference type="SUPFAM" id="SSF52540">
    <property type="entry name" value="P-loop containing nucleoside triphosphate hydrolases"/>
    <property type="match status" value="1"/>
</dbReference>
<dbReference type="Pfam" id="PF16499">
    <property type="entry name" value="Melibiase_2"/>
    <property type="match status" value="1"/>
</dbReference>
<feature type="coiled-coil region" evidence="13">
    <location>
        <begin position="708"/>
        <end position="989"/>
    </location>
</feature>
<dbReference type="InterPro" id="IPR036961">
    <property type="entry name" value="Kinesin_motor_dom_sf"/>
</dbReference>
<feature type="compositionally biased region" description="Polar residues" evidence="14">
    <location>
        <begin position="1520"/>
        <end position="1531"/>
    </location>
</feature>
<reference evidence="16" key="1">
    <citation type="submission" date="2021-01" db="EMBL/GenBank/DDBJ databases">
        <title>Metabolic potential, ecology and presence of endohyphal bacteria is reflected in genomic diversity of Mucoromycotina.</title>
        <authorList>
            <person name="Muszewska A."/>
            <person name="Okrasinska A."/>
            <person name="Steczkiewicz K."/>
            <person name="Drgas O."/>
            <person name="Orlowska M."/>
            <person name="Perlinska-Lenart U."/>
            <person name="Aleksandrzak-Piekarczyk T."/>
            <person name="Szatraj K."/>
            <person name="Zielenkiewicz U."/>
            <person name="Pilsyk S."/>
            <person name="Malc E."/>
            <person name="Mieczkowski P."/>
            <person name="Kruszewska J.S."/>
            <person name="Biernat P."/>
            <person name="Pawlowska J."/>
        </authorList>
    </citation>
    <scope>NUCLEOTIDE SEQUENCE</scope>
    <source>
        <strain evidence="16">WA0000018081</strain>
    </source>
</reference>
<dbReference type="PANTHER" id="PTHR47969:SF15">
    <property type="entry name" value="CHROMOSOME-ASSOCIATED KINESIN KIF4A-RELATED"/>
    <property type="match status" value="1"/>
</dbReference>
<dbReference type="SMART" id="SM00129">
    <property type="entry name" value="KISc"/>
    <property type="match status" value="1"/>
</dbReference>
<keyword evidence="7" id="KW-0547">Nucleotide-binding</keyword>
<feature type="compositionally biased region" description="Polar residues" evidence="14">
    <location>
        <begin position="1353"/>
        <end position="1373"/>
    </location>
</feature>
<dbReference type="Pfam" id="PF01633">
    <property type="entry name" value="Choline_kinase"/>
    <property type="match status" value="1"/>
</dbReference>
<dbReference type="SUPFAM" id="SSF51011">
    <property type="entry name" value="Glycosyl hydrolase domain"/>
    <property type="match status" value="1"/>
</dbReference>
<evidence type="ECO:0000256" key="14">
    <source>
        <dbReference type="SAM" id="MobiDB-lite"/>
    </source>
</evidence>
<dbReference type="Pfam" id="PF17801">
    <property type="entry name" value="Melibiase_C"/>
    <property type="match status" value="1"/>
</dbReference>
<dbReference type="Gene3D" id="3.30.200.20">
    <property type="entry name" value="Phosphorylase Kinase, domain 1"/>
    <property type="match status" value="1"/>
</dbReference>
<keyword evidence="5" id="KW-0963">Cytoplasm</keyword>
<evidence type="ECO:0000256" key="8">
    <source>
        <dbReference type="ARBA" id="ARBA00022801"/>
    </source>
</evidence>
<keyword evidence="17" id="KW-1185">Reference proteome</keyword>
<dbReference type="SUPFAM" id="SSF51445">
    <property type="entry name" value="(Trans)glycosidases"/>
    <property type="match status" value="1"/>
</dbReference>
<dbReference type="PROSITE" id="PS50067">
    <property type="entry name" value="KINESIN_MOTOR_2"/>
    <property type="match status" value="1"/>
</dbReference>
<keyword evidence="10 13" id="KW-0175">Coiled coil</keyword>
<accession>A0A8H7VQJ7</accession>
<dbReference type="Proteomes" id="UP000613177">
    <property type="component" value="Unassembled WGS sequence"/>
</dbReference>
<dbReference type="Pfam" id="PF00225">
    <property type="entry name" value="Kinesin"/>
    <property type="match status" value="1"/>
</dbReference>
<evidence type="ECO:0000256" key="3">
    <source>
        <dbReference type="ARBA" id="ARBA00009743"/>
    </source>
</evidence>
<comment type="similarity">
    <text evidence="12">Belongs to the TRAFAC class myosin-kinesin ATPase superfamily. Kinesin family.</text>
</comment>
<dbReference type="GO" id="GO:0007052">
    <property type="term" value="P:mitotic spindle organization"/>
    <property type="evidence" value="ECO:0007669"/>
    <property type="project" value="TreeGrafter"/>
</dbReference>
<dbReference type="InterPro" id="IPR001752">
    <property type="entry name" value="Kinesin_motor_dom"/>
</dbReference>
<protein>
    <recommendedName>
        <fullName evidence="4">alpha-galactosidase</fullName>
        <ecNumber evidence="4">3.2.1.22</ecNumber>
    </recommendedName>
</protein>